<evidence type="ECO:0000313" key="7">
    <source>
        <dbReference type="EMBL" id="GHE00783.1"/>
    </source>
</evidence>
<dbReference type="InterPro" id="IPR018060">
    <property type="entry name" value="HTH_AraC"/>
</dbReference>
<evidence type="ECO:0000256" key="3">
    <source>
        <dbReference type="ARBA" id="ARBA00023125"/>
    </source>
</evidence>
<dbReference type="PROSITE" id="PS01124">
    <property type="entry name" value="HTH_ARAC_FAMILY_2"/>
    <property type="match status" value="1"/>
</dbReference>
<dbReference type="EMBL" id="FNOB01000006">
    <property type="protein sequence ID" value="SDW70649.1"/>
    <property type="molecule type" value="Genomic_DNA"/>
</dbReference>
<dbReference type="EMBL" id="BNAB01000005">
    <property type="protein sequence ID" value="GHE00783.1"/>
    <property type="molecule type" value="Genomic_DNA"/>
</dbReference>
<dbReference type="GO" id="GO:0003700">
    <property type="term" value="F:DNA-binding transcription factor activity"/>
    <property type="evidence" value="ECO:0007669"/>
    <property type="project" value="InterPro"/>
</dbReference>
<dbReference type="PANTHER" id="PTHR11019">
    <property type="entry name" value="HTH-TYPE TRANSCRIPTIONAL REGULATOR NIMR"/>
    <property type="match status" value="1"/>
</dbReference>
<keyword evidence="9" id="KW-1185">Reference proteome</keyword>
<dbReference type="InterPro" id="IPR014710">
    <property type="entry name" value="RmlC-like_jellyroll"/>
</dbReference>
<accession>A0AAN4UQH8</accession>
<dbReference type="Gene3D" id="2.60.120.10">
    <property type="entry name" value="Jelly Rolls"/>
    <property type="match status" value="1"/>
</dbReference>
<evidence type="ECO:0000313" key="10">
    <source>
        <dbReference type="Proteomes" id="UP000634647"/>
    </source>
</evidence>
<dbReference type="CDD" id="cd06124">
    <property type="entry name" value="cupin_NimR-like_N"/>
    <property type="match status" value="1"/>
</dbReference>
<dbReference type="Proteomes" id="UP000199541">
    <property type="component" value="Unassembled WGS sequence"/>
</dbReference>
<dbReference type="PANTHER" id="PTHR11019:SF159">
    <property type="entry name" value="TRANSCRIPTIONAL REGULATOR-RELATED"/>
    <property type="match status" value="1"/>
</dbReference>
<dbReference type="InterPro" id="IPR011051">
    <property type="entry name" value="RmlC_Cupin_sf"/>
</dbReference>
<dbReference type="SUPFAM" id="SSF51182">
    <property type="entry name" value="RmlC-like cupins"/>
    <property type="match status" value="1"/>
</dbReference>
<keyword evidence="1" id="KW-0678">Repressor</keyword>
<reference evidence="7" key="1">
    <citation type="journal article" date="2014" name="Int. J. Syst. Evol. Microbiol.">
        <title>Complete genome sequence of Corynebacterium casei LMG S-19264T (=DSM 44701T), isolated from a smear-ripened cheese.</title>
        <authorList>
            <consortium name="US DOE Joint Genome Institute (JGI-PGF)"/>
            <person name="Walter F."/>
            <person name="Albersmeier A."/>
            <person name="Kalinowski J."/>
            <person name="Ruckert C."/>
        </authorList>
    </citation>
    <scope>NUCLEOTIDE SEQUENCE</scope>
    <source>
        <strain evidence="7">CGMCC 1.10859</strain>
    </source>
</reference>
<evidence type="ECO:0000313" key="8">
    <source>
        <dbReference type="EMBL" id="SDW70649.1"/>
    </source>
</evidence>
<organism evidence="7 10">
    <name type="scientific">Allgaiera indica</name>
    <dbReference type="NCBI Taxonomy" id="765699"/>
    <lineage>
        <taxon>Bacteria</taxon>
        <taxon>Pseudomonadati</taxon>
        <taxon>Pseudomonadota</taxon>
        <taxon>Alphaproteobacteria</taxon>
        <taxon>Rhodobacterales</taxon>
        <taxon>Paracoccaceae</taxon>
        <taxon>Allgaiera</taxon>
    </lineage>
</organism>
<evidence type="ECO:0000256" key="5">
    <source>
        <dbReference type="SAM" id="MobiDB-lite"/>
    </source>
</evidence>
<dbReference type="RefSeq" id="WP_081825103.1">
    <property type="nucleotide sequence ID" value="NZ_BNAB01000005.1"/>
</dbReference>
<dbReference type="SMART" id="SM00342">
    <property type="entry name" value="HTH_ARAC"/>
    <property type="match status" value="1"/>
</dbReference>
<evidence type="ECO:0000256" key="4">
    <source>
        <dbReference type="ARBA" id="ARBA00023163"/>
    </source>
</evidence>
<dbReference type="SUPFAM" id="SSF46689">
    <property type="entry name" value="Homeodomain-like"/>
    <property type="match status" value="1"/>
</dbReference>
<dbReference type="InterPro" id="IPR009057">
    <property type="entry name" value="Homeodomain-like_sf"/>
</dbReference>
<dbReference type="InterPro" id="IPR003313">
    <property type="entry name" value="AraC-bd"/>
</dbReference>
<dbReference type="Pfam" id="PF12833">
    <property type="entry name" value="HTH_18"/>
    <property type="match status" value="1"/>
</dbReference>
<gene>
    <name evidence="7" type="ORF">GCM10008024_13530</name>
    <name evidence="8" type="ORF">SAMN05444006_10644</name>
</gene>
<reference evidence="8 9" key="2">
    <citation type="submission" date="2016-10" db="EMBL/GenBank/DDBJ databases">
        <authorList>
            <person name="Varghese N."/>
            <person name="Submissions S."/>
        </authorList>
    </citation>
    <scope>NUCLEOTIDE SEQUENCE [LARGE SCALE GENOMIC DNA]</scope>
    <source>
        <strain evidence="8 9">DSM 24802</strain>
    </source>
</reference>
<sequence length="283" mass="30589">MARQAQINDRAAGAPDAGGAGQEPGSAGDVSRPEIRRPVVARGIDYPDHAQVAPHSHARSQLFYAARGAVLVETDQGAWMMPPKHGLWIPPGVKHRVRMLGQVQMRSLYFAPAAVSSMPRVCEVLGMSPLMRQLLDEAVTLPAEYDVLGRDGLVMALIQAELPRLPVLPLSLPLPDDPALAERARAFLAAPTPHDTIDDWARASGMSRRSFTRHFRAETGLSFVAWRQQACVMAALPQLAAGRDVTGVAFDLGYANPAAFSAMFARTLGAPPRAYLESLDTKR</sequence>
<dbReference type="AlphaFoldDB" id="A0AAN4UQH8"/>
<keyword evidence="3" id="KW-0238">DNA-binding</keyword>
<dbReference type="Proteomes" id="UP000634647">
    <property type="component" value="Unassembled WGS sequence"/>
</dbReference>
<feature type="domain" description="HTH araC/xylS-type" evidence="6">
    <location>
        <begin position="182"/>
        <end position="278"/>
    </location>
</feature>
<evidence type="ECO:0000259" key="6">
    <source>
        <dbReference type="PROSITE" id="PS01124"/>
    </source>
</evidence>
<dbReference type="Pfam" id="PF02311">
    <property type="entry name" value="AraC_binding"/>
    <property type="match status" value="1"/>
</dbReference>
<evidence type="ECO:0000256" key="1">
    <source>
        <dbReference type="ARBA" id="ARBA00022491"/>
    </source>
</evidence>
<keyword evidence="2" id="KW-0805">Transcription regulation</keyword>
<comment type="caution">
    <text evidence="7">The sequence shown here is derived from an EMBL/GenBank/DDBJ whole genome shotgun (WGS) entry which is preliminary data.</text>
</comment>
<keyword evidence="4" id="KW-0804">Transcription</keyword>
<dbReference type="GO" id="GO:0043565">
    <property type="term" value="F:sequence-specific DNA binding"/>
    <property type="evidence" value="ECO:0007669"/>
    <property type="project" value="InterPro"/>
</dbReference>
<protein>
    <submittedName>
        <fullName evidence="7">AraC family transcriptional regulator</fullName>
    </submittedName>
    <submittedName>
        <fullName evidence="8">Transcriptional regulator, AraC family</fullName>
    </submittedName>
</protein>
<proteinExistence type="predicted"/>
<name>A0AAN4UQH8_9RHOB</name>
<evidence type="ECO:0000313" key="9">
    <source>
        <dbReference type="Proteomes" id="UP000199541"/>
    </source>
</evidence>
<dbReference type="FunFam" id="1.10.10.60:FF:000132">
    <property type="entry name" value="AraC family transcriptional regulator"/>
    <property type="match status" value="1"/>
</dbReference>
<feature type="region of interest" description="Disordered" evidence="5">
    <location>
        <begin position="1"/>
        <end position="34"/>
    </location>
</feature>
<reference evidence="7" key="3">
    <citation type="submission" date="2023-06" db="EMBL/GenBank/DDBJ databases">
        <authorList>
            <person name="Sun Q."/>
            <person name="Zhou Y."/>
        </authorList>
    </citation>
    <scope>NUCLEOTIDE SEQUENCE</scope>
    <source>
        <strain evidence="7">CGMCC 1.10859</strain>
    </source>
</reference>
<dbReference type="Gene3D" id="1.10.10.60">
    <property type="entry name" value="Homeodomain-like"/>
    <property type="match status" value="2"/>
</dbReference>
<evidence type="ECO:0000256" key="2">
    <source>
        <dbReference type="ARBA" id="ARBA00023015"/>
    </source>
</evidence>